<evidence type="ECO:0000313" key="2">
    <source>
        <dbReference type="Proteomes" id="UP001239213"/>
    </source>
</evidence>
<sequence length="53" mass="5840">MPLSPLLSGSWAARQIMVFLRLDGCTTSWTGFPISRQETLSLPRPGLKLGPRV</sequence>
<gene>
    <name evidence="1" type="ORF">CCUS01_01265</name>
</gene>
<protein>
    <submittedName>
        <fullName evidence="1">Uncharacterized protein</fullName>
    </submittedName>
</protein>
<evidence type="ECO:0000313" key="1">
    <source>
        <dbReference type="EMBL" id="KAK1466415.1"/>
    </source>
</evidence>
<proteinExistence type="predicted"/>
<dbReference type="EMBL" id="MPDP01000260">
    <property type="protein sequence ID" value="KAK1466415.1"/>
    <property type="molecule type" value="Genomic_DNA"/>
</dbReference>
<name>A0AAI9UX49_9PEZI</name>
<keyword evidence="2" id="KW-1185">Reference proteome</keyword>
<dbReference type="AlphaFoldDB" id="A0AAI9UX49"/>
<accession>A0AAI9UX49</accession>
<comment type="caution">
    <text evidence="1">The sequence shown here is derived from an EMBL/GenBank/DDBJ whole genome shotgun (WGS) entry which is preliminary data.</text>
</comment>
<organism evidence="1 2">
    <name type="scientific">Colletotrichum cuscutae</name>
    <dbReference type="NCBI Taxonomy" id="1209917"/>
    <lineage>
        <taxon>Eukaryota</taxon>
        <taxon>Fungi</taxon>
        <taxon>Dikarya</taxon>
        <taxon>Ascomycota</taxon>
        <taxon>Pezizomycotina</taxon>
        <taxon>Sordariomycetes</taxon>
        <taxon>Hypocreomycetidae</taxon>
        <taxon>Glomerellales</taxon>
        <taxon>Glomerellaceae</taxon>
        <taxon>Colletotrichum</taxon>
        <taxon>Colletotrichum acutatum species complex</taxon>
    </lineage>
</organism>
<reference evidence="1" key="1">
    <citation type="submission" date="2016-11" db="EMBL/GenBank/DDBJ databases">
        <title>The genome sequence of Colletotrichum cuscutae.</title>
        <authorList>
            <person name="Baroncelli R."/>
        </authorList>
    </citation>
    <scope>NUCLEOTIDE SEQUENCE</scope>
    <source>
        <strain evidence="1">IMI 304802</strain>
    </source>
</reference>
<dbReference type="Proteomes" id="UP001239213">
    <property type="component" value="Unassembled WGS sequence"/>
</dbReference>